<comment type="caution">
    <text evidence="2">The sequence shown here is derived from an EMBL/GenBank/DDBJ whole genome shotgun (WGS) entry which is preliminary data.</text>
</comment>
<proteinExistence type="predicted"/>
<sequence>MVSAGVSSDADAAIDAGHCHRGPAGALHAVTVSSKCGRCLQRAPRLQHLRDN</sequence>
<dbReference type="Proteomes" id="UP000823941">
    <property type="component" value="Chromosome 20"/>
</dbReference>
<name>A0ABQ7Q682_PLUXY</name>
<dbReference type="EMBL" id="JAHIBW010000020">
    <property type="protein sequence ID" value="KAG7300747.1"/>
    <property type="molecule type" value="Genomic_DNA"/>
</dbReference>
<dbReference type="EMBL" id="JAHIBW010000020">
    <property type="protein sequence ID" value="KAG7300740.1"/>
    <property type="molecule type" value="Genomic_DNA"/>
</dbReference>
<reference evidence="2 3" key="1">
    <citation type="submission" date="2021-06" db="EMBL/GenBank/DDBJ databases">
        <title>A haploid diamondback moth (Plutella xylostella L.) genome assembly resolves 31 chromosomes and identifies a diamide resistance mutation.</title>
        <authorList>
            <person name="Ward C.M."/>
            <person name="Perry K.D."/>
            <person name="Baker G."/>
            <person name="Powis K."/>
            <person name="Heckel D.G."/>
            <person name="Baxter S.W."/>
        </authorList>
    </citation>
    <scope>NUCLEOTIDE SEQUENCE [LARGE SCALE GENOMIC DNA]</scope>
    <source>
        <strain evidence="2 3">LV</strain>
        <tissue evidence="2">Single pupa</tissue>
    </source>
</reference>
<evidence type="ECO:0000313" key="1">
    <source>
        <dbReference type="EMBL" id="KAG7300740.1"/>
    </source>
</evidence>
<organism evidence="2 3">
    <name type="scientific">Plutella xylostella</name>
    <name type="common">Diamondback moth</name>
    <name type="synonym">Plutella maculipennis</name>
    <dbReference type="NCBI Taxonomy" id="51655"/>
    <lineage>
        <taxon>Eukaryota</taxon>
        <taxon>Metazoa</taxon>
        <taxon>Ecdysozoa</taxon>
        <taxon>Arthropoda</taxon>
        <taxon>Hexapoda</taxon>
        <taxon>Insecta</taxon>
        <taxon>Pterygota</taxon>
        <taxon>Neoptera</taxon>
        <taxon>Endopterygota</taxon>
        <taxon>Lepidoptera</taxon>
        <taxon>Glossata</taxon>
        <taxon>Ditrysia</taxon>
        <taxon>Yponomeutoidea</taxon>
        <taxon>Plutellidae</taxon>
        <taxon>Plutella</taxon>
    </lineage>
</organism>
<protein>
    <submittedName>
        <fullName evidence="2">Uncharacterized protein</fullName>
    </submittedName>
</protein>
<evidence type="ECO:0000313" key="3">
    <source>
        <dbReference type="Proteomes" id="UP000823941"/>
    </source>
</evidence>
<accession>A0ABQ7Q682</accession>
<gene>
    <name evidence="1" type="ORF">JYU34_015066</name>
    <name evidence="2" type="ORF">JYU34_015073</name>
</gene>
<evidence type="ECO:0000313" key="2">
    <source>
        <dbReference type="EMBL" id="KAG7300747.1"/>
    </source>
</evidence>
<keyword evidence="3" id="KW-1185">Reference proteome</keyword>